<dbReference type="EMBL" id="JAMXFF010000020">
    <property type="protein sequence ID" value="MCT7967484.1"/>
    <property type="molecule type" value="Genomic_DNA"/>
</dbReference>
<dbReference type="RefSeq" id="WP_368007065.1">
    <property type="nucleotide sequence ID" value="NZ_JAMXFF010000020.1"/>
</dbReference>
<dbReference type="PANTHER" id="PTHR37029:SF1">
    <property type="entry name" value="SSR1768 PROTEIN"/>
    <property type="match status" value="1"/>
</dbReference>
<sequence>MKVIYDPEVDTLRIIFTSGTIEESDEEKPGVILDYDPEGNLVGMEILDASKRLDNPRSLEYSIREGSSVKNSGR</sequence>
<evidence type="ECO:0000313" key="1">
    <source>
        <dbReference type="EMBL" id="MCT7967484.1"/>
    </source>
</evidence>
<protein>
    <submittedName>
        <fullName evidence="1">DUF2283 domain-containing protein</fullName>
    </submittedName>
</protein>
<gene>
    <name evidence="1" type="ORF">NG799_14180</name>
</gene>
<proteinExistence type="predicted"/>
<evidence type="ECO:0000313" key="2">
    <source>
        <dbReference type="Proteomes" id="UP001525890"/>
    </source>
</evidence>
<dbReference type="InterPro" id="IPR019270">
    <property type="entry name" value="DUF2283"/>
</dbReference>
<accession>A0ABT2MRV3</accession>
<dbReference type="Proteomes" id="UP001525890">
    <property type="component" value="Unassembled WGS sequence"/>
</dbReference>
<reference evidence="1 2" key="1">
    <citation type="journal article" date="2022" name="Front. Microbiol.">
        <title>High genomic differentiation and limited gene flow indicate recent cryptic speciation within the genus Laspinema (cyanobacteria).</title>
        <authorList>
            <person name="Stanojkovic A."/>
            <person name="Skoupy S."/>
            <person name="Skaloud P."/>
            <person name="Dvorak P."/>
        </authorList>
    </citation>
    <scope>NUCLEOTIDE SEQUENCE [LARGE SCALE GENOMIC DNA]</scope>
    <source>
        <strain evidence="1 2">D2a</strain>
    </source>
</reference>
<dbReference type="Pfam" id="PF10049">
    <property type="entry name" value="DUF2283"/>
    <property type="match status" value="1"/>
</dbReference>
<organism evidence="1 2">
    <name type="scientific">Laspinema palackyanum D2a</name>
    <dbReference type="NCBI Taxonomy" id="2953684"/>
    <lineage>
        <taxon>Bacteria</taxon>
        <taxon>Bacillati</taxon>
        <taxon>Cyanobacteriota</taxon>
        <taxon>Cyanophyceae</taxon>
        <taxon>Oscillatoriophycideae</taxon>
        <taxon>Oscillatoriales</taxon>
        <taxon>Laspinemataceae</taxon>
        <taxon>Laspinema</taxon>
        <taxon>Laspinema palackyanum</taxon>
    </lineage>
</organism>
<comment type="caution">
    <text evidence="1">The sequence shown here is derived from an EMBL/GenBank/DDBJ whole genome shotgun (WGS) entry which is preliminary data.</text>
</comment>
<keyword evidence="2" id="KW-1185">Reference proteome</keyword>
<dbReference type="PANTHER" id="PTHR37029">
    <property type="entry name" value="SSR1768 PROTEIN"/>
    <property type="match status" value="1"/>
</dbReference>
<name>A0ABT2MRV3_9CYAN</name>